<dbReference type="AlphaFoldDB" id="A0AAF3EFA8"/>
<evidence type="ECO:0000313" key="2">
    <source>
        <dbReference type="WBParaSite" id="MBELARI_LOCUS12663"/>
    </source>
</evidence>
<evidence type="ECO:0000313" key="1">
    <source>
        <dbReference type="Proteomes" id="UP000887575"/>
    </source>
</evidence>
<organism evidence="1 2">
    <name type="scientific">Mesorhabditis belari</name>
    <dbReference type="NCBI Taxonomy" id="2138241"/>
    <lineage>
        <taxon>Eukaryota</taxon>
        <taxon>Metazoa</taxon>
        <taxon>Ecdysozoa</taxon>
        <taxon>Nematoda</taxon>
        <taxon>Chromadorea</taxon>
        <taxon>Rhabditida</taxon>
        <taxon>Rhabditina</taxon>
        <taxon>Rhabditomorpha</taxon>
        <taxon>Rhabditoidea</taxon>
        <taxon>Rhabditidae</taxon>
        <taxon>Mesorhabditinae</taxon>
        <taxon>Mesorhabditis</taxon>
    </lineage>
</organism>
<proteinExistence type="predicted"/>
<protein>
    <submittedName>
        <fullName evidence="2">Uncharacterized protein</fullName>
    </submittedName>
</protein>
<reference evidence="2" key="1">
    <citation type="submission" date="2024-02" db="UniProtKB">
        <authorList>
            <consortium name="WormBaseParasite"/>
        </authorList>
    </citation>
    <scope>IDENTIFICATION</scope>
</reference>
<dbReference type="Proteomes" id="UP000887575">
    <property type="component" value="Unassembled WGS sequence"/>
</dbReference>
<sequence>MEQAAALIDTAPGKQGYIVNFFVEEPKPFPFGLRARLTSQGDADFMVYSGKQSCFGRDDSLNVSYTNTIRGGHCFNLNFTEPFLGCQKYSSFTTSLYRSMAYLPWDQSNLNDNAFSRQ</sequence>
<name>A0AAF3EFA8_9BILA</name>
<accession>A0AAF3EFA8</accession>
<keyword evidence="1" id="KW-1185">Reference proteome</keyword>
<dbReference type="WBParaSite" id="MBELARI_LOCUS12663">
    <property type="protein sequence ID" value="MBELARI_LOCUS12663"/>
    <property type="gene ID" value="MBELARI_LOCUS12663"/>
</dbReference>